<accession>A0A7J7IS65</accession>
<evidence type="ECO:0000313" key="3">
    <source>
        <dbReference type="Proteomes" id="UP000530660"/>
    </source>
</evidence>
<comment type="caution">
    <text evidence="2">The sequence shown here is derived from an EMBL/GenBank/DDBJ whole genome shotgun (WGS) entry which is preliminary data.</text>
</comment>
<keyword evidence="2" id="KW-0378">Hydrolase</keyword>
<dbReference type="SUPFAM" id="SSF53474">
    <property type="entry name" value="alpha/beta-Hydrolases"/>
    <property type="match status" value="1"/>
</dbReference>
<dbReference type="Gene3D" id="3.40.50.1820">
    <property type="entry name" value="alpha/beta hydrolase"/>
    <property type="match status" value="1"/>
</dbReference>
<dbReference type="Proteomes" id="UP000530660">
    <property type="component" value="Unassembled WGS sequence"/>
</dbReference>
<dbReference type="PANTHER" id="PTHR12277:SF81">
    <property type="entry name" value="PROTEIN ABHD13"/>
    <property type="match status" value="1"/>
</dbReference>
<name>A0A7J7IS65_9RHOD</name>
<dbReference type="PANTHER" id="PTHR12277">
    <property type="entry name" value="ALPHA/BETA HYDROLASE DOMAIN-CONTAINING PROTEIN"/>
    <property type="match status" value="1"/>
</dbReference>
<evidence type="ECO:0000256" key="1">
    <source>
        <dbReference type="SAM" id="Phobius"/>
    </source>
</evidence>
<dbReference type="OrthoDB" id="10249433at2759"/>
<dbReference type="GO" id="GO:0016020">
    <property type="term" value="C:membrane"/>
    <property type="evidence" value="ECO:0007669"/>
    <property type="project" value="TreeGrafter"/>
</dbReference>
<keyword evidence="1" id="KW-0812">Transmembrane</keyword>
<keyword evidence="3" id="KW-1185">Reference proteome</keyword>
<feature type="transmembrane region" description="Helical" evidence="1">
    <location>
        <begin position="52"/>
        <end position="75"/>
    </location>
</feature>
<evidence type="ECO:0000313" key="2">
    <source>
        <dbReference type="EMBL" id="KAF6005201.1"/>
    </source>
</evidence>
<reference evidence="2 3" key="1">
    <citation type="journal article" date="2020" name="J. Phycol.">
        <title>Comparative genome analysis reveals Cyanidiococcus gen. nov., a new extremophilic red algal genus sister to Cyanidioschyzon (Cyanidioschyzonaceae, Rhodophyta).</title>
        <authorList>
            <person name="Liu S.-L."/>
            <person name="Chiang Y.-R."/>
            <person name="Yoon H.S."/>
            <person name="Fu H.-Y."/>
        </authorList>
    </citation>
    <scope>NUCLEOTIDE SEQUENCE [LARGE SCALE GENOMIC DNA]</scope>
    <source>
        <strain evidence="2 3">THAL066</strain>
    </source>
</reference>
<dbReference type="InterPro" id="IPR029058">
    <property type="entry name" value="AB_hydrolase_fold"/>
</dbReference>
<keyword evidence="1" id="KW-1133">Transmembrane helix</keyword>
<protein>
    <submittedName>
        <fullName evidence="2">Alpha/beta hydrolase domain-containing protein 13</fullName>
    </submittedName>
</protein>
<keyword evidence="1" id="KW-0472">Membrane</keyword>
<dbReference type="GO" id="GO:0008474">
    <property type="term" value="F:palmitoyl-(protein) hydrolase activity"/>
    <property type="evidence" value="ECO:0007669"/>
    <property type="project" value="TreeGrafter"/>
</dbReference>
<sequence length="223" mass="24431">MKGSLRTVVGRIPWRHGAAGLTQLDHEQNLSRVNSLLCKGSRSELVLRRRTMALLVPILGATLGIAGLLGGALYLKQEKLLYLPQIPSRRYEAYPDQFEGLSYQDVTLLAGDGTRIHAWLVQPVRVDTEKRPRVTVVYFHGNAGNLSHRLPDVRNLVAFCRCNVLMVSYRGYGESTGSPSEQGFKMDASAALDFCLNASKAADSGESGIATAPENNSPMCQDR</sequence>
<organism evidence="2 3">
    <name type="scientific">Cyanidiococcus yangmingshanensis</name>
    <dbReference type="NCBI Taxonomy" id="2690220"/>
    <lineage>
        <taxon>Eukaryota</taxon>
        <taxon>Rhodophyta</taxon>
        <taxon>Bangiophyceae</taxon>
        <taxon>Cyanidiales</taxon>
        <taxon>Cyanidiaceae</taxon>
        <taxon>Cyanidiococcus</taxon>
    </lineage>
</organism>
<dbReference type="EMBL" id="VWRR01000001">
    <property type="protein sequence ID" value="KAF6005201.1"/>
    <property type="molecule type" value="Genomic_DNA"/>
</dbReference>
<proteinExistence type="predicted"/>
<dbReference type="AlphaFoldDB" id="A0A7J7IS65"/>
<gene>
    <name evidence="2" type="primary">ABHD13</name>
    <name evidence="2" type="ORF">F1559_002361</name>
</gene>